<dbReference type="Pfam" id="PF09827">
    <property type="entry name" value="CRISPR_Cas2"/>
    <property type="match status" value="1"/>
</dbReference>
<evidence type="ECO:0000256" key="1">
    <source>
        <dbReference type="ARBA" id="ARBA00001946"/>
    </source>
</evidence>
<dbReference type="HAMAP" id="MF_01471">
    <property type="entry name" value="Cas2"/>
    <property type="match status" value="1"/>
</dbReference>
<dbReference type="Gene3D" id="3.30.70.240">
    <property type="match status" value="1"/>
</dbReference>
<keyword evidence="6 8" id="KW-0460">Magnesium</keyword>
<dbReference type="GO" id="GO:0004521">
    <property type="term" value="F:RNA endonuclease activity"/>
    <property type="evidence" value="ECO:0007669"/>
    <property type="project" value="InterPro"/>
</dbReference>
<dbReference type="SUPFAM" id="SSF143430">
    <property type="entry name" value="TTP0101/SSO1404-like"/>
    <property type="match status" value="1"/>
</dbReference>
<organism evidence="9 10">
    <name type="scientific">Methanobrevibacter thaueri</name>
    <dbReference type="NCBI Taxonomy" id="190975"/>
    <lineage>
        <taxon>Archaea</taxon>
        <taxon>Methanobacteriati</taxon>
        <taxon>Methanobacteriota</taxon>
        <taxon>Methanomada group</taxon>
        <taxon>Methanobacteria</taxon>
        <taxon>Methanobacteriales</taxon>
        <taxon>Methanobacteriaceae</taxon>
        <taxon>Methanobrevibacter</taxon>
    </lineage>
</organism>
<comment type="similarity">
    <text evidence="8">Belongs to the CRISPR-associated endoribonuclease Cas2 protein family.</text>
</comment>
<evidence type="ECO:0000256" key="7">
    <source>
        <dbReference type="ARBA" id="ARBA00023118"/>
    </source>
</evidence>
<keyword evidence="4 8" id="KW-0255">Endonuclease</keyword>
<accession>A0A8T3VFZ7</accession>
<dbReference type="GO" id="GO:0046872">
    <property type="term" value="F:metal ion binding"/>
    <property type="evidence" value="ECO:0007669"/>
    <property type="project" value="UniProtKB-UniRule"/>
</dbReference>
<comment type="subunit">
    <text evidence="8">Homodimer, forms a heterotetramer with a Cas1 homodimer.</text>
</comment>
<evidence type="ECO:0000313" key="9">
    <source>
        <dbReference type="EMBL" id="MBE6502295.1"/>
    </source>
</evidence>
<protein>
    <recommendedName>
        <fullName evidence="8">CRISPR-associated endoribonuclease Cas2</fullName>
        <ecNumber evidence="8">3.1.-.-</ecNumber>
    </recommendedName>
</protein>
<dbReference type="PANTHER" id="PTHR34405:SF3">
    <property type="entry name" value="CRISPR-ASSOCIATED ENDORIBONUCLEASE CAS2 3"/>
    <property type="match status" value="1"/>
</dbReference>
<keyword evidence="3 8" id="KW-0479">Metal-binding</keyword>
<dbReference type="InterPro" id="IPR021127">
    <property type="entry name" value="CRISPR_associated_Cas2"/>
</dbReference>
<name>A0A8T3VFZ7_9EURY</name>
<evidence type="ECO:0000256" key="5">
    <source>
        <dbReference type="ARBA" id="ARBA00022801"/>
    </source>
</evidence>
<evidence type="ECO:0000256" key="6">
    <source>
        <dbReference type="ARBA" id="ARBA00022842"/>
    </source>
</evidence>
<dbReference type="AlphaFoldDB" id="A0A8T3VFZ7"/>
<evidence type="ECO:0000256" key="8">
    <source>
        <dbReference type="HAMAP-Rule" id="MF_01471"/>
    </source>
</evidence>
<dbReference type="GO" id="GO:0016787">
    <property type="term" value="F:hydrolase activity"/>
    <property type="evidence" value="ECO:0007669"/>
    <property type="project" value="UniProtKB-KW"/>
</dbReference>
<dbReference type="InterPro" id="IPR019199">
    <property type="entry name" value="Virulence_VapD/CRISPR_Cas2"/>
</dbReference>
<reference evidence="9" key="1">
    <citation type="submission" date="2019-04" db="EMBL/GenBank/DDBJ databases">
        <title>Evolution of Biomass-Degrading Anaerobic Consortia Revealed by Metagenomics.</title>
        <authorList>
            <person name="Peng X."/>
        </authorList>
    </citation>
    <scope>NUCLEOTIDE SEQUENCE</scope>
    <source>
        <strain evidence="9">SIG18</strain>
    </source>
</reference>
<keyword evidence="5 8" id="KW-0378">Hydrolase</keyword>
<gene>
    <name evidence="8 9" type="primary">cas2</name>
    <name evidence="9" type="ORF">E7Z79_07620</name>
</gene>
<evidence type="ECO:0000256" key="3">
    <source>
        <dbReference type="ARBA" id="ARBA00022723"/>
    </source>
</evidence>
<comment type="function">
    <text evidence="8">CRISPR (clustered regularly interspaced short palindromic repeat), is an adaptive immune system that provides protection against mobile genetic elements (viruses, transposable elements and conjugative plasmids). CRISPR clusters contain sequences complementary to antecedent mobile elements and target invading nucleic acids. CRISPR clusters are transcribed and processed into CRISPR RNA (crRNA). Functions as a ssRNA-specific endoribonuclease. Involved in the integration of spacer DNA into the CRISPR cassette.</text>
</comment>
<dbReference type="EMBL" id="SUTK01000044">
    <property type="protein sequence ID" value="MBE6502295.1"/>
    <property type="molecule type" value="Genomic_DNA"/>
</dbReference>
<dbReference type="EC" id="3.1.-.-" evidence="8"/>
<feature type="binding site" evidence="8">
    <location>
        <position position="8"/>
    </location>
    <ligand>
        <name>Mg(2+)</name>
        <dbReference type="ChEBI" id="CHEBI:18420"/>
        <note>catalytic</note>
    </ligand>
</feature>
<sequence length="91" mass="10560">MYMIASLDCRFKTNQKNIENVLQHYGLRKIQSSLYAGDLSNGERKDLSEYISGITRENDSVLIIPICENCYAKKQTAGQEIKFKNDLYRVY</sequence>
<dbReference type="PANTHER" id="PTHR34405">
    <property type="entry name" value="CRISPR-ASSOCIATED ENDORIBONUCLEASE CAS2"/>
    <property type="match status" value="1"/>
</dbReference>
<proteinExistence type="inferred from homology"/>
<dbReference type="GO" id="GO:0043571">
    <property type="term" value="P:maintenance of CRISPR repeat elements"/>
    <property type="evidence" value="ECO:0007669"/>
    <property type="project" value="UniProtKB-UniRule"/>
</dbReference>
<keyword evidence="2 8" id="KW-0540">Nuclease</keyword>
<evidence type="ECO:0000313" key="10">
    <source>
        <dbReference type="Proteomes" id="UP000783037"/>
    </source>
</evidence>
<evidence type="ECO:0000256" key="4">
    <source>
        <dbReference type="ARBA" id="ARBA00022759"/>
    </source>
</evidence>
<dbReference type="GO" id="GO:0051607">
    <property type="term" value="P:defense response to virus"/>
    <property type="evidence" value="ECO:0007669"/>
    <property type="project" value="UniProtKB-UniRule"/>
</dbReference>
<keyword evidence="7 8" id="KW-0051">Antiviral defense</keyword>
<evidence type="ECO:0000256" key="2">
    <source>
        <dbReference type="ARBA" id="ARBA00022722"/>
    </source>
</evidence>
<comment type="cofactor">
    <cofactor evidence="1 8">
        <name>Mg(2+)</name>
        <dbReference type="ChEBI" id="CHEBI:18420"/>
    </cofactor>
</comment>
<comment type="caution">
    <text evidence="9">The sequence shown here is derived from an EMBL/GenBank/DDBJ whole genome shotgun (WGS) entry which is preliminary data.</text>
</comment>
<dbReference type="Proteomes" id="UP000783037">
    <property type="component" value="Unassembled WGS sequence"/>
</dbReference>
<dbReference type="NCBIfam" id="TIGR01573">
    <property type="entry name" value="cas2"/>
    <property type="match status" value="1"/>
</dbReference>